<gene>
    <name evidence="13" type="ORF">BGZ99_005144</name>
</gene>
<comment type="similarity">
    <text evidence="8">Belongs to the MTC6 family.</text>
</comment>
<evidence type="ECO:0000256" key="9">
    <source>
        <dbReference type="ARBA" id="ARBA00039865"/>
    </source>
</evidence>
<feature type="compositionally biased region" description="Acidic residues" evidence="10">
    <location>
        <begin position="912"/>
        <end position="944"/>
    </location>
</feature>
<keyword evidence="2 11" id="KW-0812">Transmembrane</keyword>
<feature type="region of interest" description="Disordered" evidence="10">
    <location>
        <begin position="257"/>
        <end position="400"/>
    </location>
</feature>
<feature type="compositionally biased region" description="Pro residues" evidence="10">
    <location>
        <begin position="496"/>
        <end position="506"/>
    </location>
</feature>
<name>A0A9P6UTR6_9FUNG</name>
<keyword evidence="3" id="KW-0732">Signal</keyword>
<feature type="compositionally biased region" description="Low complexity" evidence="10">
    <location>
        <begin position="257"/>
        <end position="273"/>
    </location>
</feature>
<evidence type="ECO:0000256" key="2">
    <source>
        <dbReference type="ARBA" id="ARBA00022692"/>
    </source>
</evidence>
<feature type="compositionally biased region" description="Polar residues" evidence="10">
    <location>
        <begin position="280"/>
        <end position="290"/>
    </location>
</feature>
<evidence type="ECO:0000256" key="11">
    <source>
        <dbReference type="SAM" id="Phobius"/>
    </source>
</evidence>
<dbReference type="AlphaFoldDB" id="A0A9P6UTR6"/>
<evidence type="ECO:0000256" key="6">
    <source>
        <dbReference type="ARBA" id="ARBA00023180"/>
    </source>
</evidence>
<feature type="compositionally biased region" description="Low complexity" evidence="10">
    <location>
        <begin position="319"/>
        <end position="334"/>
    </location>
</feature>
<evidence type="ECO:0000259" key="12">
    <source>
        <dbReference type="Pfam" id="PF25506"/>
    </source>
</evidence>
<evidence type="ECO:0000256" key="8">
    <source>
        <dbReference type="ARBA" id="ARBA00038159"/>
    </source>
</evidence>
<feature type="domain" description="MTC6 partial TIM-barrel" evidence="12">
    <location>
        <begin position="442"/>
        <end position="762"/>
    </location>
</feature>
<comment type="function">
    <text evidence="7">May be involved in telomere capping.</text>
</comment>
<comment type="subcellular location">
    <subcellularLocation>
        <location evidence="1">Membrane</location>
        <topology evidence="1">Single-pass type I membrane protein</topology>
    </subcellularLocation>
</comment>
<dbReference type="InterPro" id="IPR051008">
    <property type="entry name" value="Telomere_Capping_Maintenance"/>
</dbReference>
<feature type="compositionally biased region" description="Basic and acidic residues" evidence="10">
    <location>
        <begin position="945"/>
        <end position="955"/>
    </location>
</feature>
<feature type="compositionally biased region" description="Basic and acidic residues" evidence="10">
    <location>
        <begin position="291"/>
        <end position="313"/>
    </location>
</feature>
<organism evidence="13 14">
    <name type="scientific">Dissophora globulifera</name>
    <dbReference type="NCBI Taxonomy" id="979702"/>
    <lineage>
        <taxon>Eukaryota</taxon>
        <taxon>Fungi</taxon>
        <taxon>Fungi incertae sedis</taxon>
        <taxon>Mucoromycota</taxon>
        <taxon>Mortierellomycotina</taxon>
        <taxon>Mortierellomycetes</taxon>
        <taxon>Mortierellales</taxon>
        <taxon>Mortierellaceae</taxon>
        <taxon>Dissophora</taxon>
    </lineage>
</organism>
<evidence type="ECO:0000256" key="10">
    <source>
        <dbReference type="SAM" id="MobiDB-lite"/>
    </source>
</evidence>
<reference evidence="13" key="1">
    <citation type="journal article" date="2020" name="Fungal Divers.">
        <title>Resolving the Mortierellaceae phylogeny through synthesis of multi-gene phylogenetics and phylogenomics.</title>
        <authorList>
            <person name="Vandepol N."/>
            <person name="Liber J."/>
            <person name="Desiro A."/>
            <person name="Na H."/>
            <person name="Kennedy M."/>
            <person name="Barry K."/>
            <person name="Grigoriev I.V."/>
            <person name="Miller A.N."/>
            <person name="O'Donnell K."/>
            <person name="Stajich J.E."/>
            <person name="Bonito G."/>
        </authorList>
    </citation>
    <scope>NUCLEOTIDE SEQUENCE</scope>
    <source>
        <strain evidence="13">REB-010B</strain>
    </source>
</reference>
<dbReference type="EMBL" id="JAAAIP010000327">
    <property type="protein sequence ID" value="KAG0319352.1"/>
    <property type="molecule type" value="Genomic_DNA"/>
</dbReference>
<dbReference type="InterPro" id="IPR057530">
    <property type="entry name" value="TIM-barrel_MTC6"/>
</dbReference>
<feature type="transmembrane region" description="Helical" evidence="11">
    <location>
        <begin position="1046"/>
        <end position="1067"/>
    </location>
</feature>
<evidence type="ECO:0000256" key="5">
    <source>
        <dbReference type="ARBA" id="ARBA00023136"/>
    </source>
</evidence>
<feature type="compositionally biased region" description="Basic residues" evidence="10">
    <location>
        <begin position="963"/>
        <end position="977"/>
    </location>
</feature>
<dbReference type="Pfam" id="PF25506">
    <property type="entry name" value="TIM-barrel_MTC6"/>
    <property type="match status" value="1"/>
</dbReference>
<sequence>MRPYLDCAPGPFSAHARVRAIPPPSIALHPRVRARTSPPALLVFFILLSANCFLSSLPTSTSSDLSFPRIQACDAAVRNSNTNQRVDAPSSEDFPPLTGPEFAYTNQTPLGNLTDAREYADGALATQKLVAAPVIPVDRQLWLGVDTRTAYFGNDYSGGRIAKVPELLQAGMRRLVIDLWWDGTGLGWQLCPRVNRNGTQLRAVRLALEEDQRELQLQQMSGSSGGVALEGSNVEIGAALSSSTLQQDAQAQTMLPSPTLATSTLTTPSSTSTIRPVIRPTTTHPEQQSKPLEKRADSKSKESGLKRAHDNQARLRSKSSGGRNGNVSAASSASRRNKDTHSHSPHADKHHPQNNHQAAREGSGKMKPSPRPIIKPKGTAIDTANSGIGDNRTAEAPLEDNRVEIHSSRGHRNQPNRLAMAKGVVSTYDKTSATDQTVDGITCSTGDDLVMLLQTLQNWIQLTSVGEPEDVILLVLNLNEFGSNSSVPQSSKGPSTPTPTPTPTPSSPISGTNSSAAAFNITALPPLSNEEFSKALTSPNTNQTIKALVPNILSLKELMVDAFPAMIYTPVQLEMDRSDLHSGWWKDGPVGYDYYNTTTDPTTGKIQAPTGWPTSSFIMEGLKRRLIIGFGANNLLPNTTYNITDDLTTLFGPGMLGPSMTNSSLLQISPAFTAEQCEFPAPGVVMALTGSESRSPVLSDMNVSDASLTEVSWSFASMSDSDMTPWLYSRGQVASNCGFSALAKSRSPVLSFSELTAMAIWSWDLDQPPLNQTRSRDRRCGAMQSNGRWAVQDCNMKLPVACRLINSSSKWIIYDKAANYRDVVCPSGYGFDVPRTARENQFLYAALLSYWNETSPQFYASIMAKKQEELHAAHLVHHKDPSRVLVDSTPTVLPIIAVRKRYEEGGHKGDDNEYEDDEDDEDSDSESDSDNDYGNDNDDDDDDDDHGHDHGRGHDSSQAGHSRPSHPRKSRPGHGHGHGPGNGKLGLAAKEASAPSLDTLIASMPGGGMIWIDISSWQTAGCWVPGGVEGKCPYQAPDNTVALQEIIKVSTIGGVIILVLVCMFLYLKCRRNVRLRKADKRRAKVRNKIMRTEVETVPA</sequence>
<dbReference type="GO" id="GO:0016020">
    <property type="term" value="C:membrane"/>
    <property type="evidence" value="ECO:0007669"/>
    <property type="project" value="UniProtKB-SubCell"/>
</dbReference>
<feature type="region of interest" description="Disordered" evidence="10">
    <location>
        <begin position="904"/>
        <end position="987"/>
    </location>
</feature>
<dbReference type="PANTHER" id="PTHR35518:SF2">
    <property type="entry name" value="MAINTENANCE OF TELOMERE CAPPING PROTEIN 6"/>
    <property type="match status" value="1"/>
</dbReference>
<evidence type="ECO:0000256" key="3">
    <source>
        <dbReference type="ARBA" id="ARBA00022729"/>
    </source>
</evidence>
<evidence type="ECO:0000256" key="4">
    <source>
        <dbReference type="ARBA" id="ARBA00022989"/>
    </source>
</evidence>
<evidence type="ECO:0000256" key="7">
    <source>
        <dbReference type="ARBA" id="ARBA00037703"/>
    </source>
</evidence>
<feature type="compositionally biased region" description="Basic and acidic residues" evidence="10">
    <location>
        <begin position="336"/>
        <end position="351"/>
    </location>
</feature>
<proteinExistence type="inferred from homology"/>
<dbReference type="Proteomes" id="UP000738325">
    <property type="component" value="Unassembled WGS sequence"/>
</dbReference>
<evidence type="ECO:0000313" key="13">
    <source>
        <dbReference type="EMBL" id="KAG0319352.1"/>
    </source>
</evidence>
<evidence type="ECO:0000256" key="1">
    <source>
        <dbReference type="ARBA" id="ARBA00004479"/>
    </source>
</evidence>
<dbReference type="PANTHER" id="PTHR35518">
    <property type="entry name" value="MAINTENANCE OF TELOMOERE CAPPING"/>
    <property type="match status" value="1"/>
</dbReference>
<keyword evidence="5 11" id="KW-0472">Membrane</keyword>
<protein>
    <recommendedName>
        <fullName evidence="9">Maintenance of telomere capping protein 6</fullName>
    </recommendedName>
</protein>
<comment type="caution">
    <text evidence="13">The sequence shown here is derived from an EMBL/GenBank/DDBJ whole genome shotgun (WGS) entry which is preliminary data.</text>
</comment>
<keyword evidence="4 11" id="KW-1133">Transmembrane helix</keyword>
<evidence type="ECO:0000313" key="14">
    <source>
        <dbReference type="Proteomes" id="UP000738325"/>
    </source>
</evidence>
<dbReference type="OrthoDB" id="5573651at2759"/>
<accession>A0A9P6UTR6</accession>
<keyword evidence="6" id="KW-0325">Glycoprotein</keyword>
<keyword evidence="14" id="KW-1185">Reference proteome</keyword>
<feature type="region of interest" description="Disordered" evidence="10">
    <location>
        <begin position="484"/>
        <end position="514"/>
    </location>
</feature>